<protein>
    <recommendedName>
        <fullName evidence="8">Type II secretion system protein GspF domain-containing protein</fullName>
    </recommendedName>
</protein>
<comment type="subcellular location">
    <subcellularLocation>
        <location evidence="1">Cell membrane</location>
        <topology evidence="1">Multi-pass membrane protein</topology>
    </subcellularLocation>
</comment>
<evidence type="ECO:0000256" key="3">
    <source>
        <dbReference type="ARBA" id="ARBA00022692"/>
    </source>
</evidence>
<dbReference type="EMBL" id="CP008944">
    <property type="protein sequence ID" value="AIG63551.1"/>
    <property type="molecule type" value="Genomic_DNA"/>
</dbReference>
<accession>A0ABM5QLA9</accession>
<feature type="domain" description="Type II secretion system protein GspF" evidence="8">
    <location>
        <begin position="78"/>
        <end position="200"/>
    </location>
</feature>
<dbReference type="Proteomes" id="UP000028504">
    <property type="component" value="Chromosome"/>
</dbReference>
<evidence type="ECO:0000256" key="1">
    <source>
        <dbReference type="ARBA" id="ARBA00004651"/>
    </source>
</evidence>
<sequence length="213" mass="22055">MSIALFLVALACVAVFPPPIDRLADVSARPRDGPKPESGRSPGGVAGTWVRTALRRARLAGAEEKRWEPHLIGIAADIDLFAACVAAGLSQATAATVVSQATGAELARRWRSVASLMAIGAEPGRCWQAMAAIPGLGELARIAQNSAASGSRIASSSARVSERLRGRVEDQKTAAGQRAGVLIAMPLTFCFLPAFFLLGLAPVVIGLAGEVFG</sequence>
<evidence type="ECO:0000313" key="9">
    <source>
        <dbReference type="EMBL" id="AIG63551.1"/>
    </source>
</evidence>
<dbReference type="InterPro" id="IPR018076">
    <property type="entry name" value="T2SS_GspF_dom"/>
</dbReference>
<organism evidence="9 10">
    <name type="scientific">Corynebacterium atypicum</name>
    <dbReference type="NCBI Taxonomy" id="191610"/>
    <lineage>
        <taxon>Bacteria</taxon>
        <taxon>Bacillati</taxon>
        <taxon>Actinomycetota</taxon>
        <taxon>Actinomycetes</taxon>
        <taxon>Mycobacteriales</taxon>
        <taxon>Corynebacteriaceae</taxon>
        <taxon>Corynebacterium</taxon>
    </lineage>
</organism>
<keyword evidence="4 7" id="KW-1133">Transmembrane helix</keyword>
<gene>
    <name evidence="9" type="ORF">CATYP_01375</name>
</gene>
<evidence type="ECO:0000256" key="4">
    <source>
        <dbReference type="ARBA" id="ARBA00022989"/>
    </source>
</evidence>
<name>A0ABM5QLA9_9CORY</name>
<dbReference type="RefSeq" id="WP_038604245.1">
    <property type="nucleotide sequence ID" value="NZ_CP008944.1"/>
</dbReference>
<proteinExistence type="predicted"/>
<reference evidence="9 10" key="1">
    <citation type="submission" date="2014-07" db="EMBL/GenBank/DDBJ databases">
        <title>Complete genome sequence of Corynebacterium atypicum DSM 44849: identifiction of the mycolic acid biosynthesis genes.</title>
        <authorList>
            <person name="Tippelt A."/>
            <person name="Mollmann S."/>
            <person name="Albersmeier A."/>
            <person name="Jaenicke S."/>
            <person name="Ruckert C."/>
            <person name="Tauch A."/>
        </authorList>
    </citation>
    <scope>NUCLEOTIDE SEQUENCE [LARGE SCALE GENOMIC DNA]</scope>
    <source>
        <strain evidence="9 10">R2070</strain>
    </source>
</reference>
<feature type="transmembrane region" description="Helical" evidence="7">
    <location>
        <begin position="181"/>
        <end position="208"/>
    </location>
</feature>
<dbReference type="PANTHER" id="PTHR35007:SF3">
    <property type="entry name" value="POSSIBLE CONSERVED ALANINE RICH MEMBRANE PROTEIN"/>
    <property type="match status" value="1"/>
</dbReference>
<evidence type="ECO:0000259" key="8">
    <source>
        <dbReference type="Pfam" id="PF00482"/>
    </source>
</evidence>
<keyword evidence="2" id="KW-1003">Cell membrane</keyword>
<keyword evidence="10" id="KW-1185">Reference proteome</keyword>
<feature type="region of interest" description="Disordered" evidence="6">
    <location>
        <begin position="25"/>
        <end position="46"/>
    </location>
</feature>
<evidence type="ECO:0000256" key="2">
    <source>
        <dbReference type="ARBA" id="ARBA00022475"/>
    </source>
</evidence>
<dbReference type="Pfam" id="PF00482">
    <property type="entry name" value="T2SSF"/>
    <property type="match status" value="1"/>
</dbReference>
<feature type="compositionally biased region" description="Basic and acidic residues" evidence="6">
    <location>
        <begin position="25"/>
        <end position="38"/>
    </location>
</feature>
<evidence type="ECO:0000313" key="10">
    <source>
        <dbReference type="Proteomes" id="UP000028504"/>
    </source>
</evidence>
<evidence type="ECO:0000256" key="6">
    <source>
        <dbReference type="SAM" id="MobiDB-lite"/>
    </source>
</evidence>
<keyword evidence="3 7" id="KW-0812">Transmembrane</keyword>
<keyword evidence="5 7" id="KW-0472">Membrane</keyword>
<evidence type="ECO:0000256" key="5">
    <source>
        <dbReference type="ARBA" id="ARBA00023136"/>
    </source>
</evidence>
<dbReference type="PANTHER" id="PTHR35007">
    <property type="entry name" value="INTEGRAL MEMBRANE PROTEIN-RELATED"/>
    <property type="match status" value="1"/>
</dbReference>
<evidence type="ECO:0000256" key="7">
    <source>
        <dbReference type="SAM" id="Phobius"/>
    </source>
</evidence>